<dbReference type="PANTHER" id="PTHR24559">
    <property type="entry name" value="TRANSPOSON TY3-I GAG-POL POLYPROTEIN"/>
    <property type="match status" value="1"/>
</dbReference>
<dbReference type="AlphaFoldDB" id="A0A438G9N9"/>
<reference evidence="2 3" key="1">
    <citation type="journal article" date="2018" name="PLoS Genet.">
        <title>Population sequencing reveals clonal diversity and ancestral inbreeding in the grapevine cultivar Chardonnay.</title>
        <authorList>
            <person name="Roach M.J."/>
            <person name="Johnson D.L."/>
            <person name="Bohlmann J."/>
            <person name="van Vuuren H.J."/>
            <person name="Jones S.J."/>
            <person name="Pretorius I.S."/>
            <person name="Schmidt S.A."/>
            <person name="Borneman A.R."/>
        </authorList>
    </citation>
    <scope>NUCLEOTIDE SEQUENCE [LARGE SCALE GENOMIC DNA]</scope>
    <source>
        <strain evidence="3">cv. Chardonnay</strain>
        <tissue evidence="2">Leaf</tissue>
    </source>
</reference>
<name>A0A438G9N9_VITVI</name>
<dbReference type="InterPro" id="IPR000477">
    <property type="entry name" value="RT_dom"/>
</dbReference>
<dbReference type="InterPro" id="IPR043502">
    <property type="entry name" value="DNA/RNA_pol_sf"/>
</dbReference>
<evidence type="ECO:0000259" key="1">
    <source>
        <dbReference type="Pfam" id="PF00078"/>
    </source>
</evidence>
<proteinExistence type="predicted"/>
<sequence>MRHLDKSRRLILLSQPYSQHLAFLAKMLTTRKLNKLNRQLFKEWKLLLTQGSLYKCLEAHLLAWQHSGTQHDEEYVLFTWHGVGATSARANQFMAILDHDVPFRLGFIPTKADYRYMARLHKEKRALEPQTHSNGIIGGLSTVQEHGTFSEIRDIVDGVIPHNEYIDEMLAMSMIQIEEIVKPELTSPFDLFGFEGVFDFVDPPLSFDVLSGFVSHFDDIFDIDDEIAQHDSYDDSSSASDSNLIDQRVSPTIEDTEVVDFSTTDQPRNYPEWLANVVPVSKKDGQVRVCVDFRDLNKIALEDMEKTSFITEWGTYCYRVMPFELKNVEATYQKAATTLFHDMMHRNVEVYVDDMIVKSRDRADHLAALERFFEKIRQFKLRLNPKKWHFWSDF</sequence>
<feature type="domain" description="Reverse transcriptase" evidence="1">
    <location>
        <begin position="314"/>
        <end position="391"/>
    </location>
</feature>
<protein>
    <submittedName>
        <fullName evidence="2">Retrovirus-related Pol polyprotein from transposon 17.6</fullName>
    </submittedName>
</protein>
<evidence type="ECO:0000313" key="2">
    <source>
        <dbReference type="EMBL" id="RVW68878.1"/>
    </source>
</evidence>
<comment type="caution">
    <text evidence="2">The sequence shown here is derived from an EMBL/GenBank/DDBJ whole genome shotgun (WGS) entry which is preliminary data.</text>
</comment>
<dbReference type="InterPro" id="IPR053134">
    <property type="entry name" value="RNA-dir_DNA_polymerase"/>
</dbReference>
<organism evidence="2 3">
    <name type="scientific">Vitis vinifera</name>
    <name type="common">Grape</name>
    <dbReference type="NCBI Taxonomy" id="29760"/>
    <lineage>
        <taxon>Eukaryota</taxon>
        <taxon>Viridiplantae</taxon>
        <taxon>Streptophyta</taxon>
        <taxon>Embryophyta</taxon>
        <taxon>Tracheophyta</taxon>
        <taxon>Spermatophyta</taxon>
        <taxon>Magnoliopsida</taxon>
        <taxon>eudicotyledons</taxon>
        <taxon>Gunneridae</taxon>
        <taxon>Pentapetalae</taxon>
        <taxon>rosids</taxon>
        <taxon>Vitales</taxon>
        <taxon>Vitaceae</taxon>
        <taxon>Viteae</taxon>
        <taxon>Vitis</taxon>
    </lineage>
</organism>
<accession>A0A438G9N9</accession>
<dbReference type="EMBL" id="QGNW01000515">
    <property type="protein sequence ID" value="RVW68878.1"/>
    <property type="molecule type" value="Genomic_DNA"/>
</dbReference>
<gene>
    <name evidence="2" type="primary">pol_2281</name>
    <name evidence="2" type="ORF">CK203_062938</name>
</gene>
<dbReference type="PANTHER" id="PTHR24559:SF457">
    <property type="entry name" value="RNA-DIRECTED DNA POLYMERASE HOMOLOG"/>
    <property type="match status" value="1"/>
</dbReference>
<dbReference type="CDD" id="cd01647">
    <property type="entry name" value="RT_LTR"/>
    <property type="match status" value="1"/>
</dbReference>
<dbReference type="SUPFAM" id="SSF56672">
    <property type="entry name" value="DNA/RNA polymerases"/>
    <property type="match status" value="1"/>
</dbReference>
<dbReference type="Proteomes" id="UP000288805">
    <property type="component" value="Unassembled WGS sequence"/>
</dbReference>
<dbReference type="Pfam" id="PF00078">
    <property type="entry name" value="RVT_1"/>
    <property type="match status" value="1"/>
</dbReference>
<dbReference type="Gene3D" id="3.10.10.10">
    <property type="entry name" value="HIV Type 1 Reverse Transcriptase, subunit A, domain 1"/>
    <property type="match status" value="2"/>
</dbReference>
<dbReference type="Gene3D" id="3.30.70.270">
    <property type="match status" value="1"/>
</dbReference>
<dbReference type="InterPro" id="IPR043128">
    <property type="entry name" value="Rev_trsase/Diguanyl_cyclase"/>
</dbReference>
<evidence type="ECO:0000313" key="3">
    <source>
        <dbReference type="Proteomes" id="UP000288805"/>
    </source>
</evidence>